<organism evidence="2 3">
    <name type="scientific">Heyndrickxia coagulans</name>
    <name type="common">Weizmannia coagulans</name>
    <dbReference type="NCBI Taxonomy" id="1398"/>
    <lineage>
        <taxon>Bacteria</taxon>
        <taxon>Bacillati</taxon>
        <taxon>Bacillota</taxon>
        <taxon>Bacilli</taxon>
        <taxon>Bacillales</taxon>
        <taxon>Bacillaceae</taxon>
        <taxon>Heyndrickxia</taxon>
    </lineage>
</organism>
<sequence>MPGMKRLYHQIFFAFFKSSKRIGYLCIEFGQILLYSFIFSFIISLNP</sequence>
<comment type="caution">
    <text evidence="2">The sequence shown here is derived from an EMBL/GenBank/DDBJ whole genome shotgun (WGS) entry which is preliminary data.</text>
</comment>
<name>A0A133KE22_HEYCO</name>
<evidence type="ECO:0000313" key="3">
    <source>
        <dbReference type="Proteomes" id="UP000070376"/>
    </source>
</evidence>
<dbReference type="AlphaFoldDB" id="A0A133KE22"/>
<protein>
    <submittedName>
        <fullName evidence="2">Uncharacterized protein</fullName>
    </submittedName>
</protein>
<dbReference type="Proteomes" id="UP000070376">
    <property type="component" value="Unassembled WGS sequence"/>
</dbReference>
<evidence type="ECO:0000313" key="2">
    <source>
        <dbReference type="EMBL" id="KWZ77806.1"/>
    </source>
</evidence>
<gene>
    <name evidence="2" type="ORF">HMPREF3213_03236</name>
</gene>
<keyword evidence="1" id="KW-0812">Transmembrane</keyword>
<feature type="transmembrane region" description="Helical" evidence="1">
    <location>
        <begin position="21"/>
        <end position="43"/>
    </location>
</feature>
<reference evidence="3" key="1">
    <citation type="submission" date="2016-01" db="EMBL/GenBank/DDBJ databases">
        <authorList>
            <person name="Mitreva M."/>
            <person name="Pepin K.H."/>
            <person name="Mihindukulasuriya K.A."/>
            <person name="Fulton R."/>
            <person name="Fronick C."/>
            <person name="O'Laughlin M."/>
            <person name="Miner T."/>
            <person name="Herter B."/>
            <person name="Rosa B.A."/>
            <person name="Cordes M."/>
            <person name="Tomlinson C."/>
            <person name="Wollam A."/>
            <person name="Palsikar V.B."/>
            <person name="Mardis E.R."/>
            <person name="Wilson R.K."/>
        </authorList>
    </citation>
    <scope>NUCLEOTIDE SEQUENCE [LARGE SCALE GENOMIC DNA]</scope>
    <source>
        <strain evidence="3">GED7749B</strain>
    </source>
</reference>
<evidence type="ECO:0000256" key="1">
    <source>
        <dbReference type="SAM" id="Phobius"/>
    </source>
</evidence>
<keyword evidence="1" id="KW-1133">Transmembrane helix</keyword>
<keyword evidence="1" id="KW-0472">Membrane</keyword>
<dbReference type="EMBL" id="LRPN01000164">
    <property type="protein sequence ID" value="KWZ77806.1"/>
    <property type="molecule type" value="Genomic_DNA"/>
</dbReference>
<dbReference type="PATRIC" id="fig|1398.22.peg.3242"/>
<accession>A0A133KE22</accession>
<proteinExistence type="predicted"/>